<sequence>MATMLLLALLLGLLAVAAFAQIPSTSGFISIDCGLDDDSGYKDQVTQILYSPDEPYTSAGVNRKVSPSTNLTSIMRYYANVRSFPDGTRNCYTLRPLVRGAKYRVNAEFLYGNYDGLGRPPTFDLYLGVNLWMTMEAGDFNRSEIIAIAATESMQVCLLDLRPLLYSMYTQVDSSHSIVMLDGRKNYGGEAQITYPDDPYDRRGSPDGGVPLGEFEHHSSGSPDVPTYLAMHFAELLRLGANETREFNIYVGDSLFFGPYRPKLLLADFVYTLPPGQKGGRPTPFGPRPTPLCPHNQCPRGVHLEAISKLKDLYKVKRNWDGDPCVPQNFTWEGLECSANASNYWRITSLNLSHSGLGGGIPPFIANLTSLTSLDLSYNNFSGEIPAYVEKLQALKILNLESNNLNGTIPRTLSERSRDGSLLLRLKKGRQSPKEYPRKLWNRLLRPFKDETQVAVKVLSISSTQGTQHFRAESSYNNQLHTGGSAHHNTLSWRGRLRIALEAAQGLDYLHCGCKPPIVHRDVKPSNILLNENFEVKLADFGLSRAFTNEEATHISTLIAGTPGYLDPEYFRTNRLNEKTDVYSFGIVLLELVTGKPPIGNDSQRTHITRHVQSRLERGDIADIADQRMQGYYDVNSIWKVLEIAMSCTSRNSGERPTISTVVIQLKDCLAAESSGDSANDSSTDTLAVVPPHSMARISPSAR</sequence>
<reference evidence="15 16" key="1">
    <citation type="submission" date="2019-12" db="EMBL/GenBank/DDBJ databases">
        <authorList>
            <person name="Scholz U."/>
            <person name="Mascher M."/>
            <person name="Fiebig A."/>
        </authorList>
    </citation>
    <scope>NUCLEOTIDE SEQUENCE</scope>
</reference>
<dbReference type="Pfam" id="PF00560">
    <property type="entry name" value="LRR_1"/>
    <property type="match status" value="3"/>
</dbReference>
<dbReference type="Gene3D" id="3.80.10.10">
    <property type="entry name" value="Ribonuclease Inhibitor"/>
    <property type="match status" value="1"/>
</dbReference>
<name>A0A7I8JRN6_SPIIN</name>
<keyword evidence="3" id="KW-0597">Phosphoprotein</keyword>
<dbReference type="FunFam" id="3.80.10.10:FF:000129">
    <property type="entry name" value="Leucine-rich repeat receptor-like kinase"/>
    <property type="match status" value="1"/>
</dbReference>
<keyword evidence="10" id="KW-0472">Membrane</keyword>
<dbReference type="SUPFAM" id="SSF56112">
    <property type="entry name" value="Protein kinase-like (PK-like)"/>
    <property type="match status" value="1"/>
</dbReference>
<evidence type="ECO:0000256" key="2">
    <source>
        <dbReference type="ARBA" id="ARBA00022527"/>
    </source>
</evidence>
<dbReference type="InterPro" id="IPR011009">
    <property type="entry name" value="Kinase-like_dom_sf"/>
</dbReference>
<keyword evidence="6 13" id="KW-0732">Signal</keyword>
<dbReference type="InterPro" id="IPR024788">
    <property type="entry name" value="Malectin-like_Carb-bd_dom"/>
</dbReference>
<dbReference type="InterPro" id="IPR001611">
    <property type="entry name" value="Leu-rich_rpt"/>
</dbReference>
<dbReference type="PANTHER" id="PTHR45631">
    <property type="entry name" value="OS07G0107800 PROTEIN-RELATED"/>
    <property type="match status" value="1"/>
</dbReference>
<dbReference type="EMBL" id="LR743604">
    <property type="protein sequence ID" value="CAA2633772.1"/>
    <property type="molecule type" value="Genomic_DNA"/>
</dbReference>
<dbReference type="Pfam" id="PF12819">
    <property type="entry name" value="Malectin_like"/>
    <property type="match status" value="2"/>
</dbReference>
<dbReference type="PROSITE" id="PS50011">
    <property type="entry name" value="PROTEIN_KINASE_DOM"/>
    <property type="match status" value="1"/>
</dbReference>
<evidence type="ECO:0000256" key="8">
    <source>
        <dbReference type="ARBA" id="ARBA00022777"/>
    </source>
</evidence>
<dbReference type="Gene3D" id="1.10.510.10">
    <property type="entry name" value="Transferase(Phosphotransferase) domain 1"/>
    <property type="match status" value="1"/>
</dbReference>
<dbReference type="InterPro" id="IPR000719">
    <property type="entry name" value="Prot_kinase_dom"/>
</dbReference>
<organism evidence="15">
    <name type="scientific">Spirodela intermedia</name>
    <name type="common">Intermediate duckweed</name>
    <dbReference type="NCBI Taxonomy" id="51605"/>
    <lineage>
        <taxon>Eukaryota</taxon>
        <taxon>Viridiplantae</taxon>
        <taxon>Streptophyta</taxon>
        <taxon>Embryophyta</taxon>
        <taxon>Tracheophyta</taxon>
        <taxon>Spermatophyta</taxon>
        <taxon>Magnoliopsida</taxon>
        <taxon>Liliopsida</taxon>
        <taxon>Araceae</taxon>
        <taxon>Lemnoideae</taxon>
        <taxon>Spirodela</taxon>
    </lineage>
</organism>
<feature type="region of interest" description="Disordered" evidence="12">
    <location>
        <begin position="194"/>
        <end position="219"/>
    </location>
</feature>
<evidence type="ECO:0000256" key="1">
    <source>
        <dbReference type="ARBA" id="ARBA00004167"/>
    </source>
</evidence>
<keyword evidence="11" id="KW-0675">Receptor</keyword>
<comment type="subcellular location">
    <subcellularLocation>
        <location evidence="1">Membrane</location>
        <topology evidence="1">Single-pass membrane protein</topology>
    </subcellularLocation>
</comment>
<keyword evidence="16" id="KW-1185">Reference proteome</keyword>
<evidence type="ECO:0000256" key="7">
    <source>
        <dbReference type="ARBA" id="ARBA00022737"/>
    </source>
</evidence>
<keyword evidence="7" id="KW-0677">Repeat</keyword>
<keyword evidence="8" id="KW-0418">Kinase</keyword>
<keyword evidence="9" id="KW-1133">Transmembrane helix</keyword>
<dbReference type="InterPro" id="IPR008271">
    <property type="entry name" value="Ser/Thr_kinase_AS"/>
</dbReference>
<evidence type="ECO:0000256" key="3">
    <source>
        <dbReference type="ARBA" id="ARBA00022553"/>
    </source>
</evidence>
<evidence type="ECO:0000256" key="4">
    <source>
        <dbReference type="ARBA" id="ARBA00022614"/>
    </source>
</evidence>
<keyword evidence="8" id="KW-0808">Transferase</keyword>
<dbReference type="GO" id="GO:0004674">
    <property type="term" value="F:protein serine/threonine kinase activity"/>
    <property type="evidence" value="ECO:0007669"/>
    <property type="project" value="UniProtKB-KW"/>
</dbReference>
<accession>A0A7I8JRN6</accession>
<evidence type="ECO:0000256" key="5">
    <source>
        <dbReference type="ARBA" id="ARBA00022692"/>
    </source>
</evidence>
<feature type="domain" description="Protein kinase" evidence="14">
    <location>
        <begin position="351"/>
        <end position="670"/>
    </location>
</feature>
<dbReference type="InterPro" id="IPR032675">
    <property type="entry name" value="LRR_dom_sf"/>
</dbReference>
<dbReference type="PROSITE" id="PS00108">
    <property type="entry name" value="PROTEIN_KINASE_ST"/>
    <property type="match status" value="1"/>
</dbReference>
<proteinExistence type="predicted"/>
<evidence type="ECO:0000313" key="15">
    <source>
        <dbReference type="EMBL" id="CAA2633772.1"/>
    </source>
</evidence>
<evidence type="ECO:0000313" key="16">
    <source>
        <dbReference type="Proteomes" id="UP001189122"/>
    </source>
</evidence>
<keyword evidence="5" id="KW-0812">Transmembrane</keyword>
<dbReference type="AlphaFoldDB" id="A0A7I8JRN6"/>
<dbReference type="Proteomes" id="UP001189122">
    <property type="component" value="Unassembled WGS sequence"/>
</dbReference>
<evidence type="ECO:0000256" key="6">
    <source>
        <dbReference type="ARBA" id="ARBA00022729"/>
    </source>
</evidence>
<dbReference type="PANTHER" id="PTHR45631:SF202">
    <property type="entry name" value="SENESCENCE-INDUCED RECEPTOR-LIKE SERINE_THREONINE-PROTEIN KINASE"/>
    <property type="match status" value="1"/>
</dbReference>
<dbReference type="FunFam" id="1.10.510.10:FF:000146">
    <property type="entry name" value="LRR receptor-like serine/threonine-protein kinase IOS1"/>
    <property type="match status" value="1"/>
</dbReference>
<evidence type="ECO:0000256" key="13">
    <source>
        <dbReference type="SAM" id="SignalP"/>
    </source>
</evidence>
<dbReference type="GO" id="GO:0016020">
    <property type="term" value="C:membrane"/>
    <property type="evidence" value="ECO:0007669"/>
    <property type="project" value="UniProtKB-SubCell"/>
</dbReference>
<dbReference type="SUPFAM" id="SSF52058">
    <property type="entry name" value="L domain-like"/>
    <property type="match status" value="1"/>
</dbReference>
<feature type="signal peptide" evidence="13">
    <location>
        <begin position="1"/>
        <end position="20"/>
    </location>
</feature>
<evidence type="ECO:0000256" key="11">
    <source>
        <dbReference type="ARBA" id="ARBA00023170"/>
    </source>
</evidence>
<evidence type="ECO:0000259" key="14">
    <source>
        <dbReference type="PROSITE" id="PS50011"/>
    </source>
</evidence>
<dbReference type="SMART" id="SM00220">
    <property type="entry name" value="S_TKc"/>
    <property type="match status" value="1"/>
</dbReference>
<keyword evidence="4" id="KW-0433">Leucine-rich repeat</keyword>
<feature type="chain" id="PRO_5029910718" description="Protein kinase domain-containing protein" evidence="13">
    <location>
        <begin position="21"/>
        <end position="703"/>
    </location>
</feature>
<dbReference type="Pfam" id="PF00069">
    <property type="entry name" value="Pkinase"/>
    <property type="match status" value="1"/>
</dbReference>
<evidence type="ECO:0000256" key="10">
    <source>
        <dbReference type="ARBA" id="ARBA00023136"/>
    </source>
</evidence>
<protein>
    <recommendedName>
        <fullName evidence="14">Protein kinase domain-containing protein</fullName>
    </recommendedName>
</protein>
<dbReference type="EMBL" id="CACRZD030000017">
    <property type="protein sequence ID" value="CAA6672838.1"/>
    <property type="molecule type" value="Genomic_DNA"/>
</dbReference>
<gene>
    <name evidence="15" type="ORF">SI7747_17019254</name>
</gene>
<evidence type="ECO:0000256" key="9">
    <source>
        <dbReference type="ARBA" id="ARBA00022989"/>
    </source>
</evidence>
<evidence type="ECO:0000256" key="12">
    <source>
        <dbReference type="SAM" id="MobiDB-lite"/>
    </source>
</evidence>
<keyword evidence="2" id="KW-0723">Serine/threonine-protein kinase</keyword>
<dbReference type="GO" id="GO:0005524">
    <property type="term" value="F:ATP binding"/>
    <property type="evidence" value="ECO:0007669"/>
    <property type="project" value="InterPro"/>
</dbReference>